<gene>
    <name evidence="1" type="ORF">BDY19DRAFT_541759</name>
</gene>
<keyword evidence="2" id="KW-1185">Reference proteome</keyword>
<protein>
    <submittedName>
        <fullName evidence="1">Uncharacterized protein</fullName>
    </submittedName>
</protein>
<reference evidence="1" key="1">
    <citation type="journal article" date="2021" name="Environ. Microbiol.">
        <title>Gene family expansions and transcriptome signatures uncover fungal adaptations to wood decay.</title>
        <authorList>
            <person name="Hage H."/>
            <person name="Miyauchi S."/>
            <person name="Viragh M."/>
            <person name="Drula E."/>
            <person name="Min B."/>
            <person name="Chaduli D."/>
            <person name="Navarro D."/>
            <person name="Favel A."/>
            <person name="Norest M."/>
            <person name="Lesage-Meessen L."/>
            <person name="Balint B."/>
            <person name="Merenyi Z."/>
            <person name="de Eugenio L."/>
            <person name="Morin E."/>
            <person name="Martinez A.T."/>
            <person name="Baldrian P."/>
            <person name="Stursova M."/>
            <person name="Martinez M.J."/>
            <person name="Novotny C."/>
            <person name="Magnuson J.K."/>
            <person name="Spatafora J.W."/>
            <person name="Maurice S."/>
            <person name="Pangilinan J."/>
            <person name="Andreopoulos W."/>
            <person name="LaButti K."/>
            <person name="Hundley H."/>
            <person name="Na H."/>
            <person name="Kuo A."/>
            <person name="Barry K."/>
            <person name="Lipzen A."/>
            <person name="Henrissat B."/>
            <person name="Riley R."/>
            <person name="Ahrendt S."/>
            <person name="Nagy L.G."/>
            <person name="Grigoriev I.V."/>
            <person name="Martin F."/>
            <person name="Rosso M.N."/>
        </authorList>
    </citation>
    <scope>NUCLEOTIDE SEQUENCE</scope>
    <source>
        <strain evidence="1">CBS 384.51</strain>
    </source>
</reference>
<accession>A0ACB8TQL6</accession>
<evidence type="ECO:0000313" key="2">
    <source>
        <dbReference type="Proteomes" id="UP001055072"/>
    </source>
</evidence>
<proteinExistence type="predicted"/>
<organism evidence="1 2">
    <name type="scientific">Irpex rosettiformis</name>
    <dbReference type="NCBI Taxonomy" id="378272"/>
    <lineage>
        <taxon>Eukaryota</taxon>
        <taxon>Fungi</taxon>
        <taxon>Dikarya</taxon>
        <taxon>Basidiomycota</taxon>
        <taxon>Agaricomycotina</taxon>
        <taxon>Agaricomycetes</taxon>
        <taxon>Polyporales</taxon>
        <taxon>Irpicaceae</taxon>
        <taxon>Irpex</taxon>
    </lineage>
</organism>
<comment type="caution">
    <text evidence="1">The sequence shown here is derived from an EMBL/GenBank/DDBJ whole genome shotgun (WGS) entry which is preliminary data.</text>
</comment>
<name>A0ACB8TQL6_9APHY</name>
<dbReference type="EMBL" id="MU274944">
    <property type="protein sequence ID" value="KAI0084299.1"/>
    <property type="molecule type" value="Genomic_DNA"/>
</dbReference>
<evidence type="ECO:0000313" key="1">
    <source>
        <dbReference type="EMBL" id="KAI0084299.1"/>
    </source>
</evidence>
<sequence>MSSLGASIPPELFEDILFYVGNEDRLKPCEDPTARREEMKHLSACALTCVYWAQLTRERMFGRLILRSSKDTSGLRSLLTHASPSDRIDPIGTFLERLVVYYKLGDLPWFHNVPGLVASGAYNLRRVAFHVLGPVPPAFTAGNTRRSVLHPLFFAVPRVMPMISFHKFTVKVYVKNIHFTHPTMLYNLLQDCKLLHPTKIVCRNLTWDHDPTATPSSLGWTLGHHSRPEYLYSLRCTDNALANIMALSVPRHEFSRKPHLNTNETSSLLDIIRTPCGQDASPYFGFRVISGFDDVRGHSDARLTPDCDLAFEWRHSLLSFFCVASRRPGDDSNIRYVTHVIIEPMYSGIPGFMEQLKTIDWVVFLRGVQAFPDLRGIIIYCDFWFTNKEEWRKCMVELAPLLREAWAGVDAVLQVIDWDRSQIPLSLVLQDIDRMKKEAPTHPPSNPEPTLKLESGPSDAHHDHTVSIASASPSASSGPSAE</sequence>
<dbReference type="Proteomes" id="UP001055072">
    <property type="component" value="Unassembled WGS sequence"/>
</dbReference>